<comment type="caution">
    <text evidence="6">The sequence shown here is derived from an EMBL/GenBank/DDBJ whole genome shotgun (WGS) entry which is preliminary data.</text>
</comment>
<keyword evidence="2 4" id="KW-0547">Nucleotide-binding</keyword>
<dbReference type="InterPro" id="IPR024185">
    <property type="entry name" value="FTHF_cligase-like_sf"/>
</dbReference>
<dbReference type="Proteomes" id="UP000003195">
    <property type="component" value="Unassembled WGS sequence"/>
</dbReference>
<dbReference type="PANTHER" id="PTHR23407:SF1">
    <property type="entry name" value="5-FORMYLTETRAHYDROFOLATE CYCLO-LIGASE"/>
    <property type="match status" value="1"/>
</dbReference>
<keyword evidence="5" id="KW-0460">Magnesium</keyword>
<dbReference type="HOGENOM" id="CLU_066245_2_2_9"/>
<evidence type="ECO:0000256" key="5">
    <source>
        <dbReference type="RuleBase" id="RU361279"/>
    </source>
</evidence>
<keyword evidence="6" id="KW-0436">Ligase</keyword>
<dbReference type="SUPFAM" id="SSF100950">
    <property type="entry name" value="NagB/RpiA/CoA transferase-like"/>
    <property type="match status" value="1"/>
</dbReference>
<dbReference type="InterPro" id="IPR037171">
    <property type="entry name" value="NagB/RpiA_transferase-like"/>
</dbReference>
<dbReference type="Gene3D" id="3.40.50.10420">
    <property type="entry name" value="NagB/RpiA/CoA transferase-like"/>
    <property type="match status" value="1"/>
</dbReference>
<dbReference type="AlphaFoldDB" id="E2Z9B8"/>
<dbReference type="STRING" id="706434.HMPREF9429_00016"/>
<name>E2Z9B8_9FIRM</name>
<keyword evidence="3 4" id="KW-0067">ATP-binding</keyword>
<organism evidence="6 7">
    <name type="scientific">Megasphaera micronuciformis F0359</name>
    <dbReference type="NCBI Taxonomy" id="706434"/>
    <lineage>
        <taxon>Bacteria</taxon>
        <taxon>Bacillati</taxon>
        <taxon>Bacillota</taxon>
        <taxon>Negativicutes</taxon>
        <taxon>Veillonellales</taxon>
        <taxon>Veillonellaceae</taxon>
        <taxon>Megasphaera</taxon>
    </lineage>
</organism>
<keyword evidence="5" id="KW-0479">Metal-binding</keyword>
<evidence type="ECO:0000313" key="7">
    <source>
        <dbReference type="Proteomes" id="UP000003195"/>
    </source>
</evidence>
<evidence type="ECO:0000256" key="3">
    <source>
        <dbReference type="ARBA" id="ARBA00022840"/>
    </source>
</evidence>
<dbReference type="eggNOG" id="COG0212">
    <property type="taxonomic scope" value="Bacteria"/>
</dbReference>
<comment type="similarity">
    <text evidence="1 5">Belongs to the 5-formyltetrahydrofolate cyclo-ligase family.</text>
</comment>
<dbReference type="EMBL" id="AECS01000001">
    <property type="protein sequence ID" value="EFQ05097.1"/>
    <property type="molecule type" value="Genomic_DNA"/>
</dbReference>
<dbReference type="GO" id="GO:0035999">
    <property type="term" value="P:tetrahydrofolate interconversion"/>
    <property type="evidence" value="ECO:0007669"/>
    <property type="project" value="TreeGrafter"/>
</dbReference>
<dbReference type="NCBIfam" id="TIGR02727">
    <property type="entry name" value="MTHFS_bact"/>
    <property type="match status" value="1"/>
</dbReference>
<protein>
    <recommendedName>
        <fullName evidence="5">5-formyltetrahydrofolate cyclo-ligase</fullName>
        <ecNumber evidence="5">6.3.3.2</ecNumber>
    </recommendedName>
</protein>
<evidence type="ECO:0000313" key="6">
    <source>
        <dbReference type="EMBL" id="EFQ05097.1"/>
    </source>
</evidence>
<evidence type="ECO:0000256" key="2">
    <source>
        <dbReference type="ARBA" id="ARBA00022741"/>
    </source>
</evidence>
<proteinExistence type="inferred from homology"/>
<dbReference type="PANTHER" id="PTHR23407">
    <property type="entry name" value="ATPASE INHIBITOR/5-FORMYLTETRAHYDROFOLATE CYCLO-LIGASE"/>
    <property type="match status" value="1"/>
</dbReference>
<comment type="cofactor">
    <cofactor evidence="5">
        <name>Mg(2+)</name>
        <dbReference type="ChEBI" id="CHEBI:18420"/>
    </cofactor>
</comment>
<dbReference type="GO" id="GO:0009396">
    <property type="term" value="P:folic acid-containing compound biosynthetic process"/>
    <property type="evidence" value="ECO:0007669"/>
    <property type="project" value="TreeGrafter"/>
</dbReference>
<dbReference type="InterPro" id="IPR002698">
    <property type="entry name" value="FTHF_cligase"/>
</dbReference>
<dbReference type="Pfam" id="PF01812">
    <property type="entry name" value="5-FTHF_cyc-lig"/>
    <property type="match status" value="1"/>
</dbReference>
<keyword evidence="7" id="KW-1185">Reference proteome</keyword>
<feature type="binding site" evidence="4">
    <location>
        <begin position="122"/>
        <end position="130"/>
    </location>
    <ligand>
        <name>ATP</name>
        <dbReference type="ChEBI" id="CHEBI:30616"/>
    </ligand>
</feature>
<accession>E2Z9B8</accession>
<dbReference type="EC" id="6.3.3.2" evidence="5"/>
<sequence>MNELLHNLPVAETAAGSSVICKTLGQLPDYHKARRIMAFLSMPGEVDLDSFIEKALADDKEVYVPRCLDKGNMEGVRLYDLGQTVFDRYGIRTALEGAPTCTADVPDLLIISGLAFDKNGCRLGRGAGFYDRFIADARASQVVAVAFAAQIVEHVPTEAHDQTVCRIVTEKEIIHVS</sequence>
<dbReference type="GO" id="GO:0030272">
    <property type="term" value="F:5-formyltetrahydrofolate cyclo-ligase activity"/>
    <property type="evidence" value="ECO:0007669"/>
    <property type="project" value="UniProtKB-EC"/>
</dbReference>
<gene>
    <name evidence="6" type="ORF">HMPREF9429_00016</name>
</gene>
<reference evidence="6 7" key="1">
    <citation type="submission" date="2010-08" db="EMBL/GenBank/DDBJ databases">
        <authorList>
            <person name="Weinstock G."/>
            <person name="Sodergren E."/>
            <person name="Clifton S."/>
            <person name="Fulton L."/>
            <person name="Fulton B."/>
            <person name="Courtney L."/>
            <person name="Fronick C."/>
            <person name="Harrison M."/>
            <person name="Strong C."/>
            <person name="Farmer C."/>
            <person name="Delahaunty K."/>
            <person name="Markovic C."/>
            <person name="Hall O."/>
            <person name="Minx P."/>
            <person name="Tomlinson C."/>
            <person name="Mitreva M."/>
            <person name="Hou S."/>
            <person name="Chen J."/>
            <person name="Wollam A."/>
            <person name="Pepin K.H."/>
            <person name="Johnson M."/>
            <person name="Bhonagiri V."/>
            <person name="Zhang X."/>
            <person name="Suruliraj S."/>
            <person name="Warren W."/>
            <person name="Chinwalla A."/>
            <person name="Mardis E.R."/>
            <person name="Wilson R.K."/>
        </authorList>
    </citation>
    <scope>NUCLEOTIDE SEQUENCE [LARGE SCALE GENOMIC DNA]</scope>
    <source>
        <strain evidence="6 7">F0359</strain>
    </source>
</reference>
<dbReference type="GO" id="GO:0046872">
    <property type="term" value="F:metal ion binding"/>
    <property type="evidence" value="ECO:0007669"/>
    <property type="project" value="UniProtKB-KW"/>
</dbReference>
<comment type="catalytic activity">
    <reaction evidence="5">
        <text>(6S)-5-formyl-5,6,7,8-tetrahydrofolate + ATP = (6R)-5,10-methenyltetrahydrofolate + ADP + phosphate</text>
        <dbReference type="Rhea" id="RHEA:10488"/>
        <dbReference type="ChEBI" id="CHEBI:30616"/>
        <dbReference type="ChEBI" id="CHEBI:43474"/>
        <dbReference type="ChEBI" id="CHEBI:57455"/>
        <dbReference type="ChEBI" id="CHEBI:57457"/>
        <dbReference type="ChEBI" id="CHEBI:456216"/>
        <dbReference type="EC" id="6.3.3.2"/>
    </reaction>
</comment>
<dbReference type="PIRSF" id="PIRSF006806">
    <property type="entry name" value="FTHF_cligase"/>
    <property type="match status" value="1"/>
</dbReference>
<evidence type="ECO:0000256" key="4">
    <source>
        <dbReference type="PIRSR" id="PIRSR006806-1"/>
    </source>
</evidence>
<evidence type="ECO:0000256" key="1">
    <source>
        <dbReference type="ARBA" id="ARBA00010638"/>
    </source>
</evidence>
<dbReference type="GO" id="GO:0005524">
    <property type="term" value="F:ATP binding"/>
    <property type="evidence" value="ECO:0007669"/>
    <property type="project" value="UniProtKB-KW"/>
</dbReference>
<feature type="binding site" evidence="4">
    <location>
        <position position="40"/>
    </location>
    <ligand>
        <name>substrate</name>
    </ligand>
</feature>
<feature type="binding site" evidence="4">
    <location>
        <position position="45"/>
    </location>
    <ligand>
        <name>substrate</name>
    </ligand>
</feature>